<organism evidence="2 3">
    <name type="scientific">Extibacter muris</name>
    <dbReference type="NCBI Taxonomy" id="1796622"/>
    <lineage>
        <taxon>Bacteria</taxon>
        <taxon>Bacillati</taxon>
        <taxon>Bacillota</taxon>
        <taxon>Clostridia</taxon>
        <taxon>Lachnospirales</taxon>
        <taxon>Lachnospiraceae</taxon>
        <taxon>Extibacter</taxon>
    </lineage>
</organism>
<keyword evidence="3" id="KW-1185">Reference proteome</keyword>
<protein>
    <submittedName>
        <fullName evidence="2">ATP-binding protein</fullName>
    </submittedName>
</protein>
<keyword evidence="2" id="KW-0067">ATP-binding</keyword>
<sequence length="453" mass="52031">MIINFTVSNFLSFNEAQTFSMSANKARKNAERLFHHSKLKLTKCNTIYGSNASGKSNLIQAFNFVKTIITEDWPLGFSQKYFRQASENQNIPSEFEIEFLCDGKHFKYFFSAILYKGSILQEKLSYYTKSGLEKLLFFRDTKNKKFVTGDFFSSKKGGERINTYGEDSLEDDEVLFLNLINKNKSNLYRQYKELGILRKIFKWFSNNVSISFPDGILTGYPYLSNSNINEITNLLNALGTGITTSNIAEVSLETVKSKIPEEMFVDIKTDLEKANVRAKKLEKYVNPAIIARAYKEFYTFEIDESDNIKITTIEFAHESGTFFSLKEESDGTVRLLDLIEILLNSSDDHVFIIDEMDRCLHPVLTTKIIELFLEKAQQKNTQLIITSHESRLLASEILRNDEITFVIKDSTGASLINPLERYQLRSDKKVYTALFDGTLDCIPQFNDEALKIH</sequence>
<dbReference type="GO" id="GO:0016887">
    <property type="term" value="F:ATP hydrolysis activity"/>
    <property type="evidence" value="ECO:0007669"/>
    <property type="project" value="InterPro"/>
</dbReference>
<accession>A0A4V2WSW1</accession>
<evidence type="ECO:0000313" key="3">
    <source>
        <dbReference type="Proteomes" id="UP000295710"/>
    </source>
</evidence>
<dbReference type="InterPro" id="IPR027417">
    <property type="entry name" value="P-loop_NTPase"/>
</dbReference>
<feature type="domain" description="ATPase AAA-type core" evidence="1">
    <location>
        <begin position="45"/>
        <end position="393"/>
    </location>
</feature>
<keyword evidence="2" id="KW-0547">Nucleotide-binding</keyword>
<dbReference type="EMBL" id="SMMX01000001">
    <property type="protein sequence ID" value="TDA23270.1"/>
    <property type="molecule type" value="Genomic_DNA"/>
</dbReference>
<name>A0A4V2WSW1_9FIRM</name>
<dbReference type="PANTHER" id="PTHR40396">
    <property type="entry name" value="ATPASE-LIKE PROTEIN"/>
    <property type="match status" value="1"/>
</dbReference>
<comment type="caution">
    <text evidence="2">The sequence shown here is derived from an EMBL/GenBank/DDBJ whole genome shotgun (WGS) entry which is preliminary data.</text>
</comment>
<dbReference type="InterPro" id="IPR003959">
    <property type="entry name" value="ATPase_AAA_core"/>
</dbReference>
<dbReference type="SUPFAM" id="SSF52540">
    <property type="entry name" value="P-loop containing nucleoside triphosphate hydrolases"/>
    <property type="match status" value="1"/>
</dbReference>
<dbReference type="GO" id="GO:0005524">
    <property type="term" value="F:ATP binding"/>
    <property type="evidence" value="ECO:0007669"/>
    <property type="project" value="UniProtKB-KW"/>
</dbReference>
<dbReference type="AlphaFoldDB" id="A0A4V2WSW1"/>
<dbReference type="PANTHER" id="PTHR40396:SF1">
    <property type="entry name" value="ATPASE AAA-TYPE CORE DOMAIN-CONTAINING PROTEIN"/>
    <property type="match status" value="1"/>
</dbReference>
<dbReference type="Gene3D" id="3.40.50.300">
    <property type="entry name" value="P-loop containing nucleotide triphosphate hydrolases"/>
    <property type="match status" value="1"/>
</dbReference>
<dbReference type="Proteomes" id="UP000295710">
    <property type="component" value="Unassembled WGS sequence"/>
</dbReference>
<proteinExistence type="predicted"/>
<evidence type="ECO:0000313" key="2">
    <source>
        <dbReference type="EMBL" id="TDA23270.1"/>
    </source>
</evidence>
<evidence type="ECO:0000259" key="1">
    <source>
        <dbReference type="Pfam" id="PF13304"/>
    </source>
</evidence>
<dbReference type="Pfam" id="PF13304">
    <property type="entry name" value="AAA_21"/>
    <property type="match status" value="1"/>
</dbReference>
<gene>
    <name evidence="2" type="ORF">E1963_00510</name>
</gene>
<dbReference type="RefSeq" id="WP_132273893.1">
    <property type="nucleotide sequence ID" value="NZ_JAOBST010000012.1"/>
</dbReference>
<reference evidence="2 3" key="1">
    <citation type="journal article" date="2016" name="Nat. Microbiol.">
        <title>The Mouse Intestinal Bacterial Collection (miBC) provides host-specific insight into cultured diversity and functional potential of the gut microbiota.</title>
        <authorList>
            <person name="Lagkouvardos I."/>
            <person name="Pukall R."/>
            <person name="Abt B."/>
            <person name="Foesel B.U."/>
            <person name="Meier-Kolthoff J.P."/>
            <person name="Kumar N."/>
            <person name="Bresciani A."/>
            <person name="Martinez I."/>
            <person name="Just S."/>
            <person name="Ziegler C."/>
            <person name="Brugiroux S."/>
            <person name="Garzetti D."/>
            <person name="Wenning M."/>
            <person name="Bui T.P."/>
            <person name="Wang J."/>
            <person name="Hugenholtz F."/>
            <person name="Plugge C.M."/>
            <person name="Peterson D.A."/>
            <person name="Hornef M.W."/>
            <person name="Baines J.F."/>
            <person name="Smidt H."/>
            <person name="Walter J."/>
            <person name="Kristiansen K."/>
            <person name="Nielsen H.B."/>
            <person name="Haller D."/>
            <person name="Overmann J."/>
            <person name="Stecher B."/>
            <person name="Clavel T."/>
        </authorList>
    </citation>
    <scope>NUCLEOTIDE SEQUENCE [LARGE SCALE GENOMIC DNA]</scope>
    <source>
        <strain evidence="2 3">DSM 28560</strain>
    </source>
</reference>